<sequence>MRNTATTTPAPTLSESPVPAITEAAIAPELQGEVDALVAGVSMLYYTASETNFDTPFDKVLTTGTSALVKMQIEGVGDTMVEVMYDGPLSGDDWSFGVDGTTELSTWRVSRSSFSPDPEDYVTVTFARDAAPTATGNGKYAGVTFSGQ</sequence>
<keyword evidence="2" id="KW-1185">Reference proteome</keyword>
<proteinExistence type="predicted"/>
<evidence type="ECO:0000313" key="1">
    <source>
        <dbReference type="EMBL" id="MEW1976679.1"/>
    </source>
</evidence>
<comment type="caution">
    <text evidence="1">The sequence shown here is derived from an EMBL/GenBank/DDBJ whole genome shotgun (WGS) entry which is preliminary data.</text>
</comment>
<reference evidence="1 2" key="1">
    <citation type="submission" date="2024-06" db="EMBL/GenBank/DDBJ databases">
        <title>The Natural Products Discovery Center: Release of the First 8490 Sequenced Strains for Exploring Actinobacteria Biosynthetic Diversity.</title>
        <authorList>
            <person name="Kalkreuter E."/>
            <person name="Kautsar S.A."/>
            <person name="Yang D."/>
            <person name="Bader C.D."/>
            <person name="Teijaro C.N."/>
            <person name="Fluegel L."/>
            <person name="Davis C.M."/>
            <person name="Simpson J.R."/>
            <person name="Lauterbach L."/>
            <person name="Steele A.D."/>
            <person name="Gui C."/>
            <person name="Meng S."/>
            <person name="Li G."/>
            <person name="Viehrig K."/>
            <person name="Ye F."/>
            <person name="Su P."/>
            <person name="Kiefer A.F."/>
            <person name="Nichols A."/>
            <person name="Cepeda A.J."/>
            <person name="Yan W."/>
            <person name="Fan B."/>
            <person name="Jiang Y."/>
            <person name="Adhikari A."/>
            <person name="Zheng C.-J."/>
            <person name="Schuster L."/>
            <person name="Cowan T.M."/>
            <person name="Smanski M.J."/>
            <person name="Chevrette M.G."/>
            <person name="De Carvalho L.P.S."/>
            <person name="Shen B."/>
        </authorList>
    </citation>
    <scope>NUCLEOTIDE SEQUENCE [LARGE SCALE GENOMIC DNA]</scope>
    <source>
        <strain evidence="1 2">NPDC077434</strain>
    </source>
</reference>
<name>A0ABV3LLB2_9MICO</name>
<gene>
    <name evidence="1" type="ORF">AB0301_16615</name>
</gene>
<accession>A0ABV3LLB2</accession>
<organism evidence="1 2">
    <name type="scientific">Microbacterium profundi</name>
    <dbReference type="NCBI Taxonomy" id="450380"/>
    <lineage>
        <taxon>Bacteria</taxon>
        <taxon>Bacillati</taxon>
        <taxon>Actinomycetota</taxon>
        <taxon>Actinomycetes</taxon>
        <taxon>Micrococcales</taxon>
        <taxon>Microbacteriaceae</taxon>
        <taxon>Microbacterium</taxon>
    </lineage>
</organism>
<dbReference type="RefSeq" id="WP_366233503.1">
    <property type="nucleotide sequence ID" value="NZ_JBFBMH010000042.1"/>
</dbReference>
<evidence type="ECO:0000313" key="2">
    <source>
        <dbReference type="Proteomes" id="UP001553715"/>
    </source>
</evidence>
<dbReference type="Proteomes" id="UP001553715">
    <property type="component" value="Unassembled WGS sequence"/>
</dbReference>
<protein>
    <submittedName>
        <fullName evidence="1">Uncharacterized protein</fullName>
    </submittedName>
</protein>
<dbReference type="EMBL" id="JBFBMH010000042">
    <property type="protein sequence ID" value="MEW1976679.1"/>
    <property type="molecule type" value="Genomic_DNA"/>
</dbReference>